<feature type="signal peptide" evidence="2">
    <location>
        <begin position="1"/>
        <end position="18"/>
    </location>
</feature>
<dbReference type="Gene3D" id="2.60.40.10">
    <property type="entry name" value="Immunoglobulins"/>
    <property type="match status" value="1"/>
</dbReference>
<keyword evidence="1 2" id="KW-0732">Signal</keyword>
<proteinExistence type="predicted"/>
<sequence length="871" mass="94409">MKKILFLSVFFCSFLLQAQTSFWQKVKVNKEEVKESLAKVNLENSYTLNLEGLRSKLLKAPKKSFETNNLGEGVVVSFPNITGELENFRVIEVSNFSKELAEKYPSIKSYRGSSVENPSKRISISLSESRIKAIYFSEAKTSLIEPIAKKSKTYVVYDKNALSIKNDFECLTGSTENLPVQSRQTDDTTLRTFRLAVATDGEFTQYYFSNTQSILSAINDILNVVNPIYERDLAINLELISNTDDLFYPSPTTDPFTETGLDLNAEVQSAVTNEIGEANYDIGIMLSNRVSGGSAGCIACACTDGSKGGAYAGATIGSPEGYVYSLVVAHEMGHQLGANHTFSRSEGTGVNVETGSGVTIMSYAGITQLWNVQSTSSDFFLHTSIDQISNYIQSTGCATETSTTNQTPTVNAGSDYTIPSSTAFKLSATGSDPDPNDQLTYSWEQSDSNNTVNNTYLYPNPTSTSNPNFRVYNPTASPIQYFPPFEEVLNGRLYSTWNVTSTVSRILNFVVQVRDNSNLVGQTASDAMQVEVEGNSGPFQITSIDDYDGFAQGAQHNLTWDVNGTDGGNINTSDVKISISNDGGESFSTLIASTANDGQENITFPSQEIDKAFIMIEAIDNIFYTVSPSFAIGNDSTINCDEFMAQGPISLTNGFAEIEIDVPNSGIIEDLNVNIDVSGVNTEGILIVFGRMEDDEPTYLYVANCSGNSLDVKFNQGGESIFTNCGNSSGQSVEPIGDLSVYNGADMQGTWMIAVADVVGGNNNAVINSAGIEFCSRDIVDLSNEKVTQNSSVKLYPNPTNGEVRMSYKSTSGEDVEVGVFDLTGKRVFSKTANFTNASSTNLDLSALAAGVYLVKMNDGNQQFVKKLIVE</sequence>
<comment type="caution">
    <text evidence="4">The sequence shown here is derived from an EMBL/GenBank/DDBJ whole genome shotgun (WGS) entry which is preliminary data.</text>
</comment>
<protein>
    <recommendedName>
        <fullName evidence="3">Peptidase M12B domain-containing protein</fullName>
    </recommendedName>
</protein>
<evidence type="ECO:0000313" key="4">
    <source>
        <dbReference type="EMBL" id="MDR6302087.1"/>
    </source>
</evidence>
<organism evidence="4 5">
    <name type="scientific">Mesonia maritima</name>
    <dbReference type="NCBI Taxonomy" id="1793873"/>
    <lineage>
        <taxon>Bacteria</taxon>
        <taxon>Pseudomonadati</taxon>
        <taxon>Bacteroidota</taxon>
        <taxon>Flavobacteriia</taxon>
        <taxon>Flavobacteriales</taxon>
        <taxon>Flavobacteriaceae</taxon>
        <taxon>Mesonia</taxon>
    </lineage>
</organism>
<feature type="chain" id="PRO_5047414781" description="Peptidase M12B domain-containing protein" evidence="2">
    <location>
        <begin position="19"/>
        <end position="871"/>
    </location>
</feature>
<evidence type="ECO:0000256" key="2">
    <source>
        <dbReference type="SAM" id="SignalP"/>
    </source>
</evidence>
<dbReference type="Gene3D" id="3.40.390.10">
    <property type="entry name" value="Collagenase (Catalytic Domain)"/>
    <property type="match status" value="1"/>
</dbReference>
<dbReference type="InterPro" id="IPR013783">
    <property type="entry name" value="Ig-like_fold"/>
</dbReference>
<dbReference type="NCBIfam" id="TIGR04183">
    <property type="entry name" value="Por_Secre_tail"/>
    <property type="match status" value="1"/>
</dbReference>
<name>A0ABU1KCA1_9FLAO</name>
<dbReference type="SUPFAM" id="SSF55486">
    <property type="entry name" value="Metalloproteases ('zincins'), catalytic domain"/>
    <property type="match status" value="1"/>
</dbReference>
<evidence type="ECO:0000256" key="1">
    <source>
        <dbReference type="ARBA" id="ARBA00022729"/>
    </source>
</evidence>
<evidence type="ECO:0000259" key="3">
    <source>
        <dbReference type="PROSITE" id="PS50215"/>
    </source>
</evidence>
<dbReference type="PROSITE" id="PS50215">
    <property type="entry name" value="ADAM_MEPRO"/>
    <property type="match status" value="1"/>
</dbReference>
<dbReference type="InterPro" id="IPR024079">
    <property type="entry name" value="MetalloPept_cat_dom_sf"/>
</dbReference>
<dbReference type="InterPro" id="IPR001590">
    <property type="entry name" value="Peptidase_M12B"/>
</dbReference>
<keyword evidence="5" id="KW-1185">Reference proteome</keyword>
<dbReference type="Pfam" id="PF13583">
    <property type="entry name" value="Reprolysin_4"/>
    <property type="match status" value="1"/>
</dbReference>
<accession>A0ABU1KCA1</accession>
<dbReference type="EMBL" id="JAVDQA010000010">
    <property type="protein sequence ID" value="MDR6302087.1"/>
    <property type="molecule type" value="Genomic_DNA"/>
</dbReference>
<gene>
    <name evidence="4" type="ORF">GGR31_002764</name>
</gene>
<dbReference type="Pfam" id="PF18962">
    <property type="entry name" value="Por_Secre_tail"/>
    <property type="match status" value="1"/>
</dbReference>
<feature type="domain" description="Peptidase M12B" evidence="3">
    <location>
        <begin position="191"/>
        <end position="394"/>
    </location>
</feature>
<dbReference type="InterPro" id="IPR026444">
    <property type="entry name" value="Secre_tail"/>
</dbReference>
<dbReference type="Proteomes" id="UP001257659">
    <property type="component" value="Unassembled WGS sequence"/>
</dbReference>
<reference evidence="4 5" key="1">
    <citation type="submission" date="2023-07" db="EMBL/GenBank/DDBJ databases">
        <title>Genomic Encyclopedia of Type Strains, Phase IV (KMG-IV): sequencing the most valuable type-strain genomes for metagenomic binning, comparative biology and taxonomic classification.</title>
        <authorList>
            <person name="Goeker M."/>
        </authorList>
    </citation>
    <scope>NUCLEOTIDE SEQUENCE [LARGE SCALE GENOMIC DNA]</scope>
    <source>
        <strain evidence="4 5">DSM 102814</strain>
    </source>
</reference>
<evidence type="ECO:0000313" key="5">
    <source>
        <dbReference type="Proteomes" id="UP001257659"/>
    </source>
</evidence>
<dbReference type="RefSeq" id="WP_309730298.1">
    <property type="nucleotide sequence ID" value="NZ_JAVDQA010000010.1"/>
</dbReference>